<organism evidence="9 10">
    <name type="scientific">Arctia plantaginis</name>
    <name type="common">Wood tiger moth</name>
    <name type="synonym">Phalaena plantaginis</name>
    <dbReference type="NCBI Taxonomy" id="874455"/>
    <lineage>
        <taxon>Eukaryota</taxon>
        <taxon>Metazoa</taxon>
        <taxon>Ecdysozoa</taxon>
        <taxon>Arthropoda</taxon>
        <taxon>Hexapoda</taxon>
        <taxon>Insecta</taxon>
        <taxon>Pterygota</taxon>
        <taxon>Neoptera</taxon>
        <taxon>Endopterygota</taxon>
        <taxon>Lepidoptera</taxon>
        <taxon>Glossata</taxon>
        <taxon>Ditrysia</taxon>
        <taxon>Noctuoidea</taxon>
        <taxon>Erebidae</taxon>
        <taxon>Arctiinae</taxon>
        <taxon>Arctia</taxon>
    </lineage>
</organism>
<dbReference type="Pfam" id="PF00089">
    <property type="entry name" value="Trypsin"/>
    <property type="match status" value="1"/>
</dbReference>
<evidence type="ECO:0000256" key="5">
    <source>
        <dbReference type="ARBA" id="ARBA00023157"/>
    </source>
</evidence>
<evidence type="ECO:0000313" key="9">
    <source>
        <dbReference type="EMBL" id="CAB3242636.1"/>
    </source>
</evidence>
<dbReference type="FunFam" id="2.40.10.10:FF:000034">
    <property type="entry name" value="Eupolytin"/>
    <property type="match status" value="1"/>
</dbReference>
<dbReference type="InterPro" id="IPR033116">
    <property type="entry name" value="TRYPSIN_SER"/>
</dbReference>
<dbReference type="SUPFAM" id="SSF50494">
    <property type="entry name" value="Trypsin-like serine proteases"/>
    <property type="match status" value="1"/>
</dbReference>
<reference evidence="9 10" key="1">
    <citation type="submission" date="2020-04" db="EMBL/GenBank/DDBJ databases">
        <authorList>
            <person name="Wallbank WR R."/>
            <person name="Pardo Diaz C."/>
            <person name="Kozak K."/>
            <person name="Martin S."/>
            <person name="Jiggins C."/>
            <person name="Moest M."/>
            <person name="Warren A I."/>
            <person name="Byers J.R.P. K."/>
            <person name="Montejo-Kovacevich G."/>
            <person name="Yen C E."/>
        </authorList>
    </citation>
    <scope>NUCLEOTIDE SEQUENCE [LARGE SCALE GENOMIC DNA]</scope>
</reference>
<dbReference type="Proteomes" id="UP000494106">
    <property type="component" value="Unassembled WGS sequence"/>
</dbReference>
<dbReference type="OrthoDB" id="10002959at2759"/>
<dbReference type="InterPro" id="IPR050430">
    <property type="entry name" value="Peptidase_S1"/>
</dbReference>
<dbReference type="PROSITE" id="PS00135">
    <property type="entry name" value="TRYPSIN_SER"/>
    <property type="match status" value="1"/>
</dbReference>
<keyword evidence="2 6" id="KW-0645">Protease</keyword>
<comment type="caution">
    <text evidence="9">The sequence shown here is derived from an EMBL/GenBank/DDBJ whole genome shotgun (WGS) entry which is preliminary data.</text>
</comment>
<dbReference type="SMART" id="SM00020">
    <property type="entry name" value="Tryp_SPc"/>
    <property type="match status" value="1"/>
</dbReference>
<evidence type="ECO:0000256" key="3">
    <source>
        <dbReference type="ARBA" id="ARBA00022801"/>
    </source>
</evidence>
<gene>
    <name evidence="9" type="ORF">APLA_LOCUS9103</name>
</gene>
<keyword evidence="10" id="KW-1185">Reference proteome</keyword>
<keyword evidence="3 6" id="KW-0378">Hydrolase</keyword>
<dbReference type="InterPro" id="IPR018114">
    <property type="entry name" value="TRYPSIN_HIS"/>
</dbReference>
<dbReference type="PANTHER" id="PTHR24276:SF91">
    <property type="entry name" value="AT26814P-RELATED"/>
    <property type="match status" value="1"/>
</dbReference>
<protein>
    <recommendedName>
        <fullName evidence="8">Peptidase S1 domain-containing protein</fullName>
    </recommendedName>
</protein>
<accession>A0A8S1A691</accession>
<dbReference type="InterPro" id="IPR043504">
    <property type="entry name" value="Peptidase_S1_PA_chymotrypsin"/>
</dbReference>
<evidence type="ECO:0000256" key="7">
    <source>
        <dbReference type="SAM" id="SignalP"/>
    </source>
</evidence>
<evidence type="ECO:0000256" key="2">
    <source>
        <dbReference type="ARBA" id="ARBA00022670"/>
    </source>
</evidence>
<dbReference type="AlphaFoldDB" id="A0A8S1A691"/>
<dbReference type="PROSITE" id="PS00134">
    <property type="entry name" value="TRYPSIN_HIS"/>
    <property type="match status" value="1"/>
</dbReference>
<dbReference type="InterPro" id="IPR009003">
    <property type="entry name" value="Peptidase_S1_PA"/>
</dbReference>
<dbReference type="GO" id="GO:0004252">
    <property type="term" value="F:serine-type endopeptidase activity"/>
    <property type="evidence" value="ECO:0007669"/>
    <property type="project" value="InterPro"/>
</dbReference>
<name>A0A8S1A691_ARCPL</name>
<dbReference type="InterPro" id="IPR001314">
    <property type="entry name" value="Peptidase_S1A"/>
</dbReference>
<feature type="domain" description="Peptidase S1" evidence="8">
    <location>
        <begin position="46"/>
        <end position="286"/>
    </location>
</feature>
<comment type="similarity">
    <text evidence="1">Belongs to the peptidase S1 family.</text>
</comment>
<evidence type="ECO:0000259" key="8">
    <source>
        <dbReference type="PROSITE" id="PS50240"/>
    </source>
</evidence>
<evidence type="ECO:0000256" key="1">
    <source>
        <dbReference type="ARBA" id="ARBA00007664"/>
    </source>
</evidence>
<keyword evidence="7" id="KW-0732">Signal</keyword>
<proteinExistence type="inferred from homology"/>
<dbReference type="CDD" id="cd00190">
    <property type="entry name" value="Tryp_SPc"/>
    <property type="match status" value="1"/>
</dbReference>
<keyword evidence="5" id="KW-1015">Disulfide bond</keyword>
<feature type="chain" id="PRO_5035745788" description="Peptidase S1 domain-containing protein" evidence="7">
    <location>
        <begin position="17"/>
        <end position="316"/>
    </location>
</feature>
<dbReference type="PROSITE" id="PS50240">
    <property type="entry name" value="TRYPSIN_DOM"/>
    <property type="match status" value="1"/>
</dbReference>
<evidence type="ECO:0000256" key="6">
    <source>
        <dbReference type="RuleBase" id="RU363034"/>
    </source>
</evidence>
<dbReference type="PRINTS" id="PR00722">
    <property type="entry name" value="CHYMOTRYPSIN"/>
</dbReference>
<evidence type="ECO:0000313" key="10">
    <source>
        <dbReference type="Proteomes" id="UP000494106"/>
    </source>
</evidence>
<dbReference type="PANTHER" id="PTHR24276">
    <property type="entry name" value="POLYSERASE-RELATED"/>
    <property type="match status" value="1"/>
</dbReference>
<sequence length="316" mass="33733">MLCVAFILIAIINCGAREIQNETETEEFSISAVAIESLPPGAVTRIIGGATTAIENFPFTVQVLYNRQLVCGGSLLTKRHVLSAAHCFVDINTGRPLSSSRFSIRAGSTFLNIGGTVHSIATIIVHQGYNHTTFDNDVAVVVLSSSVKLSDSVQKARIPLQEDSLADDTTVVAVGWGRIMVEVPGVSNVLNEVTIRTINRGICRQRYAVLGSQLNIPMVVTENMICAGLLDIGGADTCQGDSGGPLMYKGVVVGVTSWGASCAHPQFPGVYARVSMYSTWINQTVARYNGSARNQATSLSLLVPLIFVMLSIQLVS</sequence>
<dbReference type="Gene3D" id="2.40.10.10">
    <property type="entry name" value="Trypsin-like serine proteases"/>
    <property type="match status" value="1"/>
</dbReference>
<keyword evidence="4 6" id="KW-0720">Serine protease</keyword>
<feature type="signal peptide" evidence="7">
    <location>
        <begin position="1"/>
        <end position="16"/>
    </location>
</feature>
<dbReference type="InterPro" id="IPR001254">
    <property type="entry name" value="Trypsin_dom"/>
</dbReference>
<evidence type="ECO:0000256" key="4">
    <source>
        <dbReference type="ARBA" id="ARBA00022825"/>
    </source>
</evidence>
<dbReference type="EMBL" id="CADEBC010000518">
    <property type="protein sequence ID" value="CAB3242636.1"/>
    <property type="molecule type" value="Genomic_DNA"/>
</dbReference>
<dbReference type="GO" id="GO:0006508">
    <property type="term" value="P:proteolysis"/>
    <property type="evidence" value="ECO:0007669"/>
    <property type="project" value="UniProtKB-KW"/>
</dbReference>